<dbReference type="GO" id="GO:0003677">
    <property type="term" value="F:DNA binding"/>
    <property type="evidence" value="ECO:0007669"/>
    <property type="project" value="InterPro"/>
</dbReference>
<evidence type="ECO:0000313" key="3">
    <source>
        <dbReference type="EMBL" id="SEP12916.1"/>
    </source>
</evidence>
<dbReference type="AlphaFoldDB" id="A0A1H8T387"/>
<name>A0A1H8T387_9FIRM</name>
<proteinExistence type="predicted"/>
<evidence type="ECO:0000313" key="4">
    <source>
        <dbReference type="EMBL" id="SEP23743.1"/>
    </source>
</evidence>
<organism evidence="2 5">
    <name type="scientific">Propionispora vibrioides</name>
    <dbReference type="NCBI Taxonomy" id="112903"/>
    <lineage>
        <taxon>Bacteria</taxon>
        <taxon>Bacillati</taxon>
        <taxon>Bacillota</taxon>
        <taxon>Negativicutes</taxon>
        <taxon>Selenomonadales</taxon>
        <taxon>Sporomusaceae</taxon>
        <taxon>Propionispora</taxon>
    </lineage>
</organism>
<feature type="non-terminal residue" evidence="2">
    <location>
        <position position="1"/>
    </location>
</feature>
<sequence length="74" mass="8384">NQNHMSKRGSPYLRRAIWLAANVAKIHNPILKDFYTQKIAQGKHSFSATGAVARKLTYIIHAVLRNQKPYVPLA</sequence>
<dbReference type="OrthoDB" id="9790935at2"/>
<dbReference type="EMBL" id="FODY01000014">
    <property type="protein sequence ID" value="SEP23743.1"/>
    <property type="molecule type" value="Genomic_DNA"/>
</dbReference>
<evidence type="ECO:0000313" key="2">
    <source>
        <dbReference type="EMBL" id="SEO85156.1"/>
    </source>
</evidence>
<dbReference type="GO" id="GO:0006313">
    <property type="term" value="P:DNA transposition"/>
    <property type="evidence" value="ECO:0007669"/>
    <property type="project" value="InterPro"/>
</dbReference>
<dbReference type="InterPro" id="IPR003346">
    <property type="entry name" value="Transposase_20"/>
</dbReference>
<feature type="domain" description="Transposase IS116/IS110/IS902 C-terminal" evidence="1">
    <location>
        <begin position="3"/>
        <end position="35"/>
    </location>
</feature>
<keyword evidence="5" id="KW-1185">Reference proteome</keyword>
<gene>
    <name evidence="2" type="ORF">SAMN04490178_1061</name>
    <name evidence="3" type="ORF">SAMN04490178_1111</name>
    <name evidence="4" type="ORF">SAMN04490178_114111</name>
</gene>
<dbReference type="InterPro" id="IPR047650">
    <property type="entry name" value="Transpos_IS110"/>
</dbReference>
<dbReference type="PANTHER" id="PTHR33055">
    <property type="entry name" value="TRANSPOSASE FOR INSERTION SEQUENCE ELEMENT IS1111A"/>
    <property type="match status" value="1"/>
</dbReference>
<protein>
    <submittedName>
        <fullName evidence="2">Transposase IS116/IS110/IS902 family protein</fullName>
    </submittedName>
</protein>
<dbReference type="GO" id="GO:0004803">
    <property type="term" value="F:transposase activity"/>
    <property type="evidence" value="ECO:0007669"/>
    <property type="project" value="InterPro"/>
</dbReference>
<dbReference type="Pfam" id="PF02371">
    <property type="entry name" value="Transposase_20"/>
    <property type="match status" value="1"/>
</dbReference>
<evidence type="ECO:0000313" key="5">
    <source>
        <dbReference type="Proteomes" id="UP000198847"/>
    </source>
</evidence>
<dbReference type="STRING" id="112903.SAMN04490178_1061"/>
<evidence type="ECO:0000259" key="1">
    <source>
        <dbReference type="Pfam" id="PF02371"/>
    </source>
</evidence>
<dbReference type="EMBL" id="FODY01000006">
    <property type="protein sequence ID" value="SEO85156.1"/>
    <property type="molecule type" value="Genomic_DNA"/>
</dbReference>
<accession>A0A1H8T387</accession>
<dbReference type="RefSeq" id="WP_143050578.1">
    <property type="nucleotide sequence ID" value="NZ_FODY01000006.1"/>
</dbReference>
<dbReference type="EMBL" id="FODY01000011">
    <property type="protein sequence ID" value="SEP12916.1"/>
    <property type="molecule type" value="Genomic_DNA"/>
</dbReference>
<reference evidence="2 5" key="1">
    <citation type="submission" date="2016-10" db="EMBL/GenBank/DDBJ databases">
        <authorList>
            <person name="de Groot N.N."/>
        </authorList>
    </citation>
    <scope>NUCLEOTIDE SEQUENCE [LARGE SCALE GENOMIC DNA]</scope>
    <source>
        <strain evidence="2 5">DSM 13305</strain>
    </source>
</reference>
<dbReference type="Proteomes" id="UP000198847">
    <property type="component" value="Unassembled WGS sequence"/>
</dbReference>